<evidence type="ECO:0000256" key="11">
    <source>
        <dbReference type="RuleBase" id="RU003357"/>
    </source>
</evidence>
<keyword evidence="3 10" id="KW-1134">Transmembrane beta strand</keyword>
<dbReference type="PROSITE" id="PS52016">
    <property type="entry name" value="TONB_DEPENDENT_REC_3"/>
    <property type="match status" value="1"/>
</dbReference>
<feature type="signal peptide" evidence="12">
    <location>
        <begin position="1"/>
        <end position="28"/>
    </location>
</feature>
<dbReference type="InterPro" id="IPR039426">
    <property type="entry name" value="TonB-dep_rcpt-like"/>
</dbReference>
<dbReference type="InterPro" id="IPR012910">
    <property type="entry name" value="Plug_dom"/>
</dbReference>
<evidence type="ECO:0000256" key="1">
    <source>
        <dbReference type="ARBA" id="ARBA00004571"/>
    </source>
</evidence>
<evidence type="ECO:0000259" key="13">
    <source>
        <dbReference type="Pfam" id="PF00593"/>
    </source>
</evidence>
<feature type="chain" id="PRO_5045622446" evidence="12">
    <location>
        <begin position="29"/>
        <end position="725"/>
    </location>
</feature>
<dbReference type="Pfam" id="PF07715">
    <property type="entry name" value="Plug"/>
    <property type="match status" value="1"/>
</dbReference>
<reference evidence="15" key="1">
    <citation type="submission" date="2022-10" db="EMBL/GenBank/DDBJ databases">
        <title>Chitinophaga sp. nov., isolated from soil.</title>
        <authorList>
            <person name="Jeon C.O."/>
        </authorList>
    </citation>
    <scope>NUCLEOTIDE SEQUENCE</scope>
    <source>
        <strain evidence="15">R8</strain>
    </source>
</reference>
<evidence type="ECO:0000313" key="15">
    <source>
        <dbReference type="EMBL" id="UYQ95106.1"/>
    </source>
</evidence>
<dbReference type="EMBL" id="CP107006">
    <property type="protein sequence ID" value="UYQ95106.1"/>
    <property type="molecule type" value="Genomic_DNA"/>
</dbReference>
<dbReference type="SUPFAM" id="SSF56935">
    <property type="entry name" value="Porins"/>
    <property type="match status" value="1"/>
</dbReference>
<keyword evidence="5 12" id="KW-0732">Signal</keyword>
<dbReference type="Gene3D" id="2.40.170.20">
    <property type="entry name" value="TonB-dependent receptor, beta-barrel domain"/>
    <property type="match status" value="1"/>
</dbReference>
<feature type="domain" description="TonB-dependent receptor-like beta-barrel" evidence="13">
    <location>
        <begin position="240"/>
        <end position="692"/>
    </location>
</feature>
<keyword evidence="7 10" id="KW-0472">Membrane</keyword>
<feature type="domain" description="TonB-dependent receptor plug" evidence="14">
    <location>
        <begin position="62"/>
        <end position="169"/>
    </location>
</feature>
<dbReference type="CDD" id="cd01347">
    <property type="entry name" value="ligand_gated_channel"/>
    <property type="match status" value="1"/>
</dbReference>
<evidence type="ECO:0000256" key="7">
    <source>
        <dbReference type="ARBA" id="ARBA00023136"/>
    </source>
</evidence>
<dbReference type="PANTHER" id="PTHR30069:SF29">
    <property type="entry name" value="HEMOGLOBIN AND HEMOGLOBIN-HAPTOGLOBIN-BINDING PROTEIN 1-RELATED"/>
    <property type="match status" value="1"/>
</dbReference>
<dbReference type="Gene3D" id="2.170.130.10">
    <property type="entry name" value="TonB-dependent receptor, plug domain"/>
    <property type="match status" value="1"/>
</dbReference>
<dbReference type="RefSeq" id="WP_264282896.1">
    <property type="nucleotide sequence ID" value="NZ_CP107006.1"/>
</dbReference>
<evidence type="ECO:0000256" key="10">
    <source>
        <dbReference type="PROSITE-ProRule" id="PRU01360"/>
    </source>
</evidence>
<comment type="subcellular location">
    <subcellularLocation>
        <location evidence="1 10">Cell outer membrane</location>
        <topology evidence="1 10">Multi-pass membrane protein</topology>
    </subcellularLocation>
</comment>
<evidence type="ECO:0000256" key="6">
    <source>
        <dbReference type="ARBA" id="ARBA00023077"/>
    </source>
</evidence>
<evidence type="ECO:0000256" key="4">
    <source>
        <dbReference type="ARBA" id="ARBA00022692"/>
    </source>
</evidence>
<evidence type="ECO:0000256" key="8">
    <source>
        <dbReference type="ARBA" id="ARBA00023170"/>
    </source>
</evidence>
<gene>
    <name evidence="15" type="ORF">MKQ68_08355</name>
</gene>
<name>A0ABY6J603_9BACT</name>
<evidence type="ECO:0000256" key="3">
    <source>
        <dbReference type="ARBA" id="ARBA00022452"/>
    </source>
</evidence>
<dbReference type="InterPro" id="IPR036942">
    <property type="entry name" value="Beta-barrel_TonB_sf"/>
</dbReference>
<proteinExistence type="inferred from homology"/>
<organism evidence="15 16">
    <name type="scientific">Chitinophaga horti</name>
    <dbReference type="NCBI Taxonomy" id="2920382"/>
    <lineage>
        <taxon>Bacteria</taxon>
        <taxon>Pseudomonadati</taxon>
        <taxon>Bacteroidota</taxon>
        <taxon>Chitinophagia</taxon>
        <taxon>Chitinophagales</taxon>
        <taxon>Chitinophagaceae</taxon>
        <taxon>Chitinophaga</taxon>
    </lineage>
</organism>
<evidence type="ECO:0000256" key="12">
    <source>
        <dbReference type="SAM" id="SignalP"/>
    </source>
</evidence>
<keyword evidence="8 15" id="KW-0675">Receptor</keyword>
<dbReference type="Pfam" id="PF00593">
    <property type="entry name" value="TonB_dep_Rec_b-barrel"/>
    <property type="match status" value="1"/>
</dbReference>
<keyword evidence="9 10" id="KW-0998">Cell outer membrane</keyword>
<accession>A0ABY6J603</accession>
<dbReference type="Proteomes" id="UP001162741">
    <property type="component" value="Chromosome"/>
</dbReference>
<evidence type="ECO:0000256" key="5">
    <source>
        <dbReference type="ARBA" id="ARBA00022729"/>
    </source>
</evidence>
<keyword evidence="2 10" id="KW-0813">Transport</keyword>
<comment type="similarity">
    <text evidence="10 11">Belongs to the TonB-dependent receptor family.</text>
</comment>
<evidence type="ECO:0000256" key="2">
    <source>
        <dbReference type="ARBA" id="ARBA00022448"/>
    </source>
</evidence>
<keyword evidence="6 11" id="KW-0798">TonB box</keyword>
<dbReference type="InterPro" id="IPR000531">
    <property type="entry name" value="Beta-barrel_TonB"/>
</dbReference>
<evidence type="ECO:0000313" key="16">
    <source>
        <dbReference type="Proteomes" id="UP001162741"/>
    </source>
</evidence>
<protein>
    <submittedName>
        <fullName evidence="15">TonB-dependent receptor</fullName>
    </submittedName>
</protein>
<dbReference type="InterPro" id="IPR037066">
    <property type="entry name" value="Plug_dom_sf"/>
</dbReference>
<evidence type="ECO:0000259" key="14">
    <source>
        <dbReference type="Pfam" id="PF07715"/>
    </source>
</evidence>
<keyword evidence="16" id="KW-1185">Reference proteome</keyword>
<sequence length="725" mass="80177">MFIFPVAHISRSFLLIAAMVALTVPAMAQQSGRADTTGTPVGLKAVTVAGNAYQKQDDVIDIKKIAQPVTVITKQTIALMGSRRLDEVMREQTGMSLVSDLGSGNRSVGLQMQGFGSEYIMILINGQPMAGRFNGNFDLSRISVSDIERIEIIKGASSSLYGCEALGGVVNIITRQVVTQAQGSASLQYGSFNSVDAILEGETPFANHKGSAYLSGNFYKTDGFNVNTQYLKQGQTGPPYNSLNLQGRLNYKLNDVHTLQLSGRYAGRNSLMQRSYGTQQFDDQLDEKDLNAGLSLNSKLNSGTRLLTRYYLTRNATDQEVTFQQTGTALQTNRFVQSIHRLELQASHDFIGTGVSLTGGAGGDYQLMTNRAEGGQHDMYNYFGYVQANYKKGSKYDLILGARYDGNNVYGGKLNGTFGAGYQPAKWVKLKLSVGQGFKSPTYAQLYQVFTNVMQGYTVIGANVFAEKAEEMRKAGMIQSLWPLAAQVGELQPETSTSFNLGVTFMPVKALEVNVNGFYNNIKNQLFNQQVGIMSNSQQLYTFFNVERAYTTGLESVAKWMPLTGLSFSAGYQYLIAKDRGVEDSIKAGAGKYATVRADGGVRNASVSDYYNLPNRSRHSANFQVFYEYQPWGLGVSLRGNYRGKYGFMDMDNNGFIDPYDVYVEGYFMGYVSVQKKLFNKRMTLQLSVDNVFDYTDYLMPAQPGRMVMGGVSWQFSKKTDKLYF</sequence>
<evidence type="ECO:0000256" key="9">
    <source>
        <dbReference type="ARBA" id="ARBA00023237"/>
    </source>
</evidence>
<dbReference type="PANTHER" id="PTHR30069">
    <property type="entry name" value="TONB-DEPENDENT OUTER MEMBRANE RECEPTOR"/>
    <property type="match status" value="1"/>
</dbReference>
<keyword evidence="4 10" id="KW-0812">Transmembrane</keyword>